<name>A0A383EVQ8_9ZZZZ</name>
<dbReference type="PANTHER" id="PTHR11365:SF23">
    <property type="entry name" value="HYPOTHETICAL 5-OXOPROLINASE (EUROFUNG)-RELATED"/>
    <property type="match status" value="1"/>
</dbReference>
<dbReference type="InterPro" id="IPR049517">
    <property type="entry name" value="ACX-like_C"/>
</dbReference>
<dbReference type="InterPro" id="IPR045079">
    <property type="entry name" value="Oxoprolinase-like"/>
</dbReference>
<accession>A0A383EVQ8</accession>
<dbReference type="EMBL" id="UINC01229355">
    <property type="protein sequence ID" value="SVE61032.1"/>
    <property type="molecule type" value="Genomic_DNA"/>
</dbReference>
<dbReference type="GO" id="GO:0005829">
    <property type="term" value="C:cytosol"/>
    <property type="evidence" value="ECO:0007669"/>
    <property type="project" value="TreeGrafter"/>
</dbReference>
<proteinExistence type="predicted"/>
<feature type="non-terminal residue" evidence="2">
    <location>
        <position position="1"/>
    </location>
</feature>
<sequence length="208" mass="23334">LGFLFAPVSFEIVRSHYSFLKRLDVAPINQLFSEMAEEAVAIVRQGAGDQPVFTHRSAFMRYHGQGHEIEISLPDRSLADDDLDDLISAFEDEYRRQFSRPVPGMEIEILNWGLKATTRPAELTADTTQLNLREVKPNASREIICDIDGTRKNAAFFYRDTLTPGDHIHGPALITEAQTSTLVSEDFSAHVDSMGNLVLVQDQERGTQ</sequence>
<gene>
    <name evidence="2" type="ORF">METZ01_LOCUS513886</name>
</gene>
<dbReference type="PANTHER" id="PTHR11365">
    <property type="entry name" value="5-OXOPROLINASE RELATED"/>
    <property type="match status" value="1"/>
</dbReference>
<dbReference type="GO" id="GO:0017168">
    <property type="term" value="F:5-oxoprolinase (ATP-hydrolyzing) activity"/>
    <property type="evidence" value="ECO:0007669"/>
    <property type="project" value="TreeGrafter"/>
</dbReference>
<dbReference type="AlphaFoldDB" id="A0A383EVQ8"/>
<feature type="domain" description="Acetophenone carboxylase-like C-terminal" evidence="1">
    <location>
        <begin position="27"/>
        <end position="193"/>
    </location>
</feature>
<dbReference type="GO" id="GO:0006749">
    <property type="term" value="P:glutathione metabolic process"/>
    <property type="evidence" value="ECO:0007669"/>
    <property type="project" value="TreeGrafter"/>
</dbReference>
<organism evidence="2">
    <name type="scientific">marine metagenome</name>
    <dbReference type="NCBI Taxonomy" id="408172"/>
    <lineage>
        <taxon>unclassified sequences</taxon>
        <taxon>metagenomes</taxon>
        <taxon>ecological metagenomes</taxon>
    </lineage>
</organism>
<evidence type="ECO:0000259" key="1">
    <source>
        <dbReference type="Pfam" id="PF19278"/>
    </source>
</evidence>
<reference evidence="2" key="1">
    <citation type="submission" date="2018-05" db="EMBL/GenBank/DDBJ databases">
        <authorList>
            <person name="Lanie J.A."/>
            <person name="Ng W.-L."/>
            <person name="Kazmierczak K.M."/>
            <person name="Andrzejewski T.M."/>
            <person name="Davidsen T.M."/>
            <person name="Wayne K.J."/>
            <person name="Tettelin H."/>
            <person name="Glass J.I."/>
            <person name="Rusch D."/>
            <person name="Podicherti R."/>
            <person name="Tsui H.-C.T."/>
            <person name="Winkler M.E."/>
        </authorList>
    </citation>
    <scope>NUCLEOTIDE SEQUENCE</scope>
</reference>
<dbReference type="Pfam" id="PF19278">
    <property type="entry name" value="Hydant_A_C"/>
    <property type="match status" value="1"/>
</dbReference>
<evidence type="ECO:0000313" key="2">
    <source>
        <dbReference type="EMBL" id="SVE61032.1"/>
    </source>
</evidence>
<protein>
    <recommendedName>
        <fullName evidence="1">Acetophenone carboxylase-like C-terminal domain-containing protein</fullName>
    </recommendedName>
</protein>